<dbReference type="OrthoDB" id="9774495at2"/>
<evidence type="ECO:0000256" key="4">
    <source>
        <dbReference type="PIRSR" id="PIRSR017617-1"/>
    </source>
</evidence>
<sequence>MSLIDLYSDNSSKPSEEMKKVMLNAEIYHTEEEDIMVKKLEEKLCSILGKESSIFLPTGTMCNELAFLSFCESRGRILLDHYSEPLLTKQGGLASHLGVYFQSIVGNKGVFSSKEVRREYLKPHSASVPPLKLIYIEQTAAENGGSVWSVDSINDVCKESHQRGLKVYMDGARLFNAAPATGQNADVHVKNIDAVYIDLCKGLGAPTGAMLAGDKEFIEKVWEWKRRIGATWRKVGMLAAAGLYALNNNIERIKEDNFNAITLYKLLNDSELFDIDRPETNIIFINLNKTNVKSNQLAHFLLNNGIRVSVPSESKIRLVTHMDIRGTDLNYIAKMIIEGTKTLKR</sequence>
<evidence type="ECO:0000256" key="3">
    <source>
        <dbReference type="ARBA" id="ARBA00022898"/>
    </source>
</evidence>
<feature type="domain" description="Aromatic amino acid beta-eliminating lyase/threonine aldolase" evidence="5">
    <location>
        <begin position="5"/>
        <end position="288"/>
    </location>
</feature>
<evidence type="ECO:0000256" key="1">
    <source>
        <dbReference type="ARBA" id="ARBA00001933"/>
    </source>
</evidence>
<gene>
    <name evidence="6" type="ORF">DX130_21745</name>
</gene>
<dbReference type="GO" id="GO:0005829">
    <property type="term" value="C:cytosol"/>
    <property type="evidence" value="ECO:0007669"/>
    <property type="project" value="TreeGrafter"/>
</dbReference>
<dbReference type="InterPro" id="IPR001597">
    <property type="entry name" value="ArAA_b-elim_lyase/Thr_aldolase"/>
</dbReference>
<evidence type="ECO:0000256" key="2">
    <source>
        <dbReference type="ARBA" id="ARBA00006966"/>
    </source>
</evidence>
<dbReference type="InterPro" id="IPR015422">
    <property type="entry name" value="PyrdxlP-dep_Trfase_small"/>
</dbReference>
<comment type="cofactor">
    <cofactor evidence="1">
        <name>pyridoxal 5'-phosphate</name>
        <dbReference type="ChEBI" id="CHEBI:597326"/>
    </cofactor>
</comment>
<evidence type="ECO:0000259" key="5">
    <source>
        <dbReference type="Pfam" id="PF01212"/>
    </source>
</evidence>
<dbReference type="AlphaFoldDB" id="A0A371P6P7"/>
<dbReference type="Gene3D" id="3.90.1150.10">
    <property type="entry name" value="Aspartate Aminotransferase, domain 1"/>
    <property type="match status" value="1"/>
</dbReference>
<dbReference type="PIRSF" id="PIRSF017617">
    <property type="entry name" value="Thr_aldolase"/>
    <property type="match status" value="1"/>
</dbReference>
<comment type="similarity">
    <text evidence="2">Belongs to the threonine aldolase family.</text>
</comment>
<keyword evidence="7" id="KW-1185">Reference proteome</keyword>
<dbReference type="GO" id="GO:0006545">
    <property type="term" value="P:glycine biosynthetic process"/>
    <property type="evidence" value="ECO:0007669"/>
    <property type="project" value="TreeGrafter"/>
</dbReference>
<feature type="modified residue" description="N6-(pyridoxal phosphate)lysine" evidence="4">
    <location>
        <position position="201"/>
    </location>
</feature>
<dbReference type="GO" id="GO:0006567">
    <property type="term" value="P:L-threonine catabolic process"/>
    <property type="evidence" value="ECO:0007669"/>
    <property type="project" value="TreeGrafter"/>
</dbReference>
<protein>
    <recommendedName>
        <fullName evidence="5">Aromatic amino acid beta-eliminating lyase/threonine aldolase domain-containing protein</fullName>
    </recommendedName>
</protein>
<keyword evidence="3" id="KW-0663">Pyridoxal phosphate</keyword>
<dbReference type="InterPro" id="IPR015424">
    <property type="entry name" value="PyrdxlP-dep_Trfase"/>
</dbReference>
<dbReference type="GO" id="GO:0008732">
    <property type="term" value="F:L-allo-threonine aldolase activity"/>
    <property type="evidence" value="ECO:0007669"/>
    <property type="project" value="TreeGrafter"/>
</dbReference>
<organism evidence="6 7">
    <name type="scientific">Paenibacillus paeoniae</name>
    <dbReference type="NCBI Taxonomy" id="2292705"/>
    <lineage>
        <taxon>Bacteria</taxon>
        <taxon>Bacillati</taxon>
        <taxon>Bacillota</taxon>
        <taxon>Bacilli</taxon>
        <taxon>Bacillales</taxon>
        <taxon>Paenibacillaceae</taxon>
        <taxon>Paenibacillus</taxon>
    </lineage>
</organism>
<dbReference type="NCBIfam" id="NF041359">
    <property type="entry name" value="GntG_guanitoxin"/>
    <property type="match status" value="1"/>
</dbReference>
<dbReference type="InterPro" id="IPR015421">
    <property type="entry name" value="PyrdxlP-dep_Trfase_major"/>
</dbReference>
<dbReference type="Pfam" id="PF01212">
    <property type="entry name" value="Beta_elim_lyase"/>
    <property type="match status" value="1"/>
</dbReference>
<dbReference type="EMBL" id="QUBQ01000005">
    <property type="protein sequence ID" value="REK71613.1"/>
    <property type="molecule type" value="Genomic_DNA"/>
</dbReference>
<dbReference type="PANTHER" id="PTHR48097">
    <property type="entry name" value="L-THREONINE ALDOLASE-RELATED"/>
    <property type="match status" value="1"/>
</dbReference>
<reference evidence="6 7" key="1">
    <citation type="submission" date="2018-08" db="EMBL/GenBank/DDBJ databases">
        <title>Paenibacillus sp. M4BSY-1, whole genome shotgun sequence.</title>
        <authorList>
            <person name="Tuo L."/>
        </authorList>
    </citation>
    <scope>NUCLEOTIDE SEQUENCE [LARGE SCALE GENOMIC DNA]</scope>
    <source>
        <strain evidence="6 7">M4BSY-1</strain>
    </source>
</reference>
<dbReference type="Proteomes" id="UP000261905">
    <property type="component" value="Unassembled WGS sequence"/>
</dbReference>
<comment type="caution">
    <text evidence="6">The sequence shown here is derived from an EMBL/GenBank/DDBJ whole genome shotgun (WGS) entry which is preliminary data.</text>
</comment>
<proteinExistence type="inferred from homology"/>
<evidence type="ECO:0000313" key="6">
    <source>
        <dbReference type="EMBL" id="REK71613.1"/>
    </source>
</evidence>
<evidence type="ECO:0000313" key="7">
    <source>
        <dbReference type="Proteomes" id="UP000261905"/>
    </source>
</evidence>
<dbReference type="Gene3D" id="3.40.640.10">
    <property type="entry name" value="Type I PLP-dependent aspartate aminotransferase-like (Major domain)"/>
    <property type="match status" value="1"/>
</dbReference>
<dbReference type="SUPFAM" id="SSF53383">
    <property type="entry name" value="PLP-dependent transferases"/>
    <property type="match status" value="1"/>
</dbReference>
<dbReference type="RefSeq" id="WP_116048935.1">
    <property type="nucleotide sequence ID" value="NZ_QUBQ01000005.1"/>
</dbReference>
<name>A0A371P6P7_9BACL</name>
<dbReference type="InterPro" id="IPR023603">
    <property type="entry name" value="Low_specificity_L-TA-like"/>
</dbReference>
<accession>A0A371P6P7</accession>
<dbReference type="PANTHER" id="PTHR48097:SF9">
    <property type="entry name" value="L-THREONINE ALDOLASE"/>
    <property type="match status" value="1"/>
</dbReference>